<protein>
    <recommendedName>
        <fullName evidence="4">Secreted protein</fullName>
    </recommendedName>
</protein>
<sequence length="135" mass="13938">MIAPSRFVKLSALLTSFIFLQGVSAVCASGQMAVGSYFFQEFTGPSGSFDVFGGFLMANDCGIIAESTATQDSNTMCVASAYDDGVSVTCDSNHQPIAAVDTLGQHWTCSPSSDGSCDVGGSGGRFDVLACCNRS</sequence>
<keyword evidence="1" id="KW-0732">Signal</keyword>
<dbReference type="Proteomes" id="UP000772434">
    <property type="component" value="Unassembled WGS sequence"/>
</dbReference>
<dbReference type="AlphaFoldDB" id="A0A9P5U950"/>
<feature type="signal peptide" evidence="1">
    <location>
        <begin position="1"/>
        <end position="25"/>
    </location>
</feature>
<organism evidence="2 3">
    <name type="scientific">Rhodocollybia butyracea</name>
    <dbReference type="NCBI Taxonomy" id="206335"/>
    <lineage>
        <taxon>Eukaryota</taxon>
        <taxon>Fungi</taxon>
        <taxon>Dikarya</taxon>
        <taxon>Basidiomycota</taxon>
        <taxon>Agaricomycotina</taxon>
        <taxon>Agaricomycetes</taxon>
        <taxon>Agaricomycetidae</taxon>
        <taxon>Agaricales</taxon>
        <taxon>Marasmiineae</taxon>
        <taxon>Omphalotaceae</taxon>
        <taxon>Rhodocollybia</taxon>
    </lineage>
</organism>
<accession>A0A9P5U950</accession>
<keyword evidence="3" id="KW-1185">Reference proteome</keyword>
<proteinExistence type="predicted"/>
<reference evidence="2" key="1">
    <citation type="submission" date="2020-11" db="EMBL/GenBank/DDBJ databases">
        <authorList>
            <consortium name="DOE Joint Genome Institute"/>
            <person name="Ahrendt S."/>
            <person name="Riley R."/>
            <person name="Andreopoulos W."/>
            <person name="Labutti K."/>
            <person name="Pangilinan J."/>
            <person name="Ruiz-Duenas F.J."/>
            <person name="Barrasa J.M."/>
            <person name="Sanchez-Garcia M."/>
            <person name="Camarero S."/>
            <person name="Miyauchi S."/>
            <person name="Serrano A."/>
            <person name="Linde D."/>
            <person name="Babiker R."/>
            <person name="Drula E."/>
            <person name="Ayuso-Fernandez I."/>
            <person name="Pacheco R."/>
            <person name="Padilla G."/>
            <person name="Ferreira P."/>
            <person name="Barriuso J."/>
            <person name="Kellner H."/>
            <person name="Castanera R."/>
            <person name="Alfaro M."/>
            <person name="Ramirez L."/>
            <person name="Pisabarro A.G."/>
            <person name="Kuo A."/>
            <person name="Tritt A."/>
            <person name="Lipzen A."/>
            <person name="He G."/>
            <person name="Yan M."/>
            <person name="Ng V."/>
            <person name="Cullen D."/>
            <person name="Martin F."/>
            <person name="Rosso M.-N."/>
            <person name="Henrissat B."/>
            <person name="Hibbett D."/>
            <person name="Martinez A.T."/>
            <person name="Grigoriev I.V."/>
        </authorList>
    </citation>
    <scope>NUCLEOTIDE SEQUENCE</scope>
    <source>
        <strain evidence="2">AH 40177</strain>
    </source>
</reference>
<evidence type="ECO:0008006" key="4">
    <source>
        <dbReference type="Google" id="ProtNLM"/>
    </source>
</evidence>
<gene>
    <name evidence="2" type="ORF">BDP27DRAFT_1401965</name>
</gene>
<comment type="caution">
    <text evidence="2">The sequence shown here is derived from an EMBL/GenBank/DDBJ whole genome shotgun (WGS) entry which is preliminary data.</text>
</comment>
<dbReference type="OrthoDB" id="3163231at2759"/>
<evidence type="ECO:0000313" key="2">
    <source>
        <dbReference type="EMBL" id="KAF9070651.1"/>
    </source>
</evidence>
<name>A0A9P5U950_9AGAR</name>
<feature type="chain" id="PRO_5040151165" description="Secreted protein" evidence="1">
    <location>
        <begin position="26"/>
        <end position="135"/>
    </location>
</feature>
<evidence type="ECO:0000313" key="3">
    <source>
        <dbReference type="Proteomes" id="UP000772434"/>
    </source>
</evidence>
<evidence type="ECO:0000256" key="1">
    <source>
        <dbReference type="SAM" id="SignalP"/>
    </source>
</evidence>
<dbReference type="EMBL" id="JADNRY010000039">
    <property type="protein sequence ID" value="KAF9070651.1"/>
    <property type="molecule type" value="Genomic_DNA"/>
</dbReference>